<dbReference type="Proteomes" id="UP000266482">
    <property type="component" value="Unassembled WGS sequence"/>
</dbReference>
<dbReference type="OrthoDB" id="670210at2"/>
<evidence type="ECO:0000256" key="1">
    <source>
        <dbReference type="ARBA" id="ARBA00004141"/>
    </source>
</evidence>
<dbReference type="PROSITE" id="PS51012">
    <property type="entry name" value="ABC_TM2"/>
    <property type="match status" value="1"/>
</dbReference>
<proteinExistence type="inferred from homology"/>
<comment type="caution">
    <text evidence="7">The sequence shown here is derived from an EMBL/GenBank/DDBJ whole genome shotgun (WGS) entry which is preliminary data.</text>
</comment>
<organism evidence="7 8">
    <name type="scientific">Paenibacillus nanensis</name>
    <dbReference type="NCBI Taxonomy" id="393251"/>
    <lineage>
        <taxon>Bacteria</taxon>
        <taxon>Bacillati</taxon>
        <taxon>Bacillota</taxon>
        <taxon>Bacilli</taxon>
        <taxon>Bacillales</taxon>
        <taxon>Paenibacillaceae</taxon>
        <taxon>Paenibacillus</taxon>
    </lineage>
</organism>
<keyword evidence="2 5" id="KW-0812">Transmembrane</keyword>
<dbReference type="PIRSF" id="PIRSF006648">
    <property type="entry name" value="DrrB"/>
    <property type="match status" value="1"/>
</dbReference>
<feature type="transmembrane region" description="Helical" evidence="5">
    <location>
        <begin position="155"/>
        <end position="182"/>
    </location>
</feature>
<dbReference type="Pfam" id="PF01061">
    <property type="entry name" value="ABC2_membrane"/>
    <property type="match status" value="1"/>
</dbReference>
<evidence type="ECO:0000259" key="6">
    <source>
        <dbReference type="PROSITE" id="PS51012"/>
    </source>
</evidence>
<evidence type="ECO:0000256" key="2">
    <source>
        <dbReference type="ARBA" id="ARBA00022692"/>
    </source>
</evidence>
<name>A0A3A1USC2_9BACL</name>
<gene>
    <name evidence="7" type="ORF">D3P08_16040</name>
</gene>
<evidence type="ECO:0000313" key="7">
    <source>
        <dbReference type="EMBL" id="RIX51428.1"/>
    </source>
</evidence>
<dbReference type="InterPro" id="IPR013525">
    <property type="entry name" value="ABC2_TM"/>
</dbReference>
<evidence type="ECO:0000313" key="8">
    <source>
        <dbReference type="Proteomes" id="UP000266482"/>
    </source>
</evidence>
<feature type="transmembrane region" description="Helical" evidence="5">
    <location>
        <begin position="42"/>
        <end position="64"/>
    </location>
</feature>
<accession>A0A3A1USC2</accession>
<keyword evidence="5" id="KW-0813">Transport</keyword>
<reference evidence="7 8" key="1">
    <citation type="submission" date="2018-09" db="EMBL/GenBank/DDBJ databases">
        <title>Paenibacillus aracenensis nov. sp. isolated from a cave in southern Spain.</title>
        <authorList>
            <person name="Jurado V."/>
            <person name="Gutierrez-Patricio S."/>
            <person name="Gonzalez-Pimentel J.L."/>
            <person name="Miller A.Z."/>
            <person name="Laiz L."/>
            <person name="Saiz-Jimenez C."/>
        </authorList>
    </citation>
    <scope>NUCLEOTIDE SEQUENCE [LARGE SCALE GENOMIC DNA]</scope>
    <source>
        <strain evidence="7 8">DSM 22867</strain>
    </source>
</reference>
<feature type="domain" description="ABC transmembrane type-2" evidence="6">
    <location>
        <begin position="44"/>
        <end position="271"/>
    </location>
</feature>
<comment type="subcellular location">
    <subcellularLocation>
        <location evidence="5">Cell membrane</location>
        <topology evidence="5">Multi-pass membrane protein</topology>
    </subcellularLocation>
    <subcellularLocation>
        <location evidence="1">Membrane</location>
        <topology evidence="1">Multi-pass membrane protein</topology>
    </subcellularLocation>
</comment>
<dbReference type="InterPro" id="IPR047817">
    <property type="entry name" value="ABC2_TM_bact-type"/>
</dbReference>
<keyword evidence="5" id="KW-1003">Cell membrane</keyword>
<comment type="similarity">
    <text evidence="5">Belongs to the ABC-2 integral membrane protein family.</text>
</comment>
<keyword evidence="3 5" id="KW-1133">Transmembrane helix</keyword>
<feature type="transmembrane region" description="Helical" evidence="5">
    <location>
        <begin position="246"/>
        <end position="265"/>
    </location>
</feature>
<dbReference type="GO" id="GO:0140359">
    <property type="term" value="F:ABC-type transporter activity"/>
    <property type="evidence" value="ECO:0007669"/>
    <property type="project" value="InterPro"/>
</dbReference>
<feature type="transmembrane region" description="Helical" evidence="5">
    <location>
        <begin position="76"/>
        <end position="99"/>
    </location>
</feature>
<evidence type="ECO:0000256" key="5">
    <source>
        <dbReference type="RuleBase" id="RU361157"/>
    </source>
</evidence>
<dbReference type="InterPro" id="IPR051784">
    <property type="entry name" value="Nod_factor_ABC_transporter"/>
</dbReference>
<dbReference type="InterPro" id="IPR000412">
    <property type="entry name" value="ABC_2_transport"/>
</dbReference>
<keyword evidence="8" id="KW-1185">Reference proteome</keyword>
<dbReference type="AlphaFoldDB" id="A0A3A1USC2"/>
<keyword evidence="4 5" id="KW-0472">Membrane</keyword>
<protein>
    <recommendedName>
        <fullName evidence="5">Transport permease protein</fullName>
    </recommendedName>
</protein>
<feature type="transmembrane region" description="Helical" evidence="5">
    <location>
        <begin position="189"/>
        <end position="208"/>
    </location>
</feature>
<dbReference type="GO" id="GO:0043190">
    <property type="term" value="C:ATP-binding cassette (ABC) transporter complex"/>
    <property type="evidence" value="ECO:0007669"/>
    <property type="project" value="InterPro"/>
</dbReference>
<dbReference type="RefSeq" id="WP_119600721.1">
    <property type="nucleotide sequence ID" value="NZ_QXQA01000010.1"/>
</dbReference>
<evidence type="ECO:0000256" key="4">
    <source>
        <dbReference type="ARBA" id="ARBA00023136"/>
    </source>
</evidence>
<sequence>MSTTESKLMLALNAGETPRRPHALHAIAAFVWRSWRGTLKMLHYLAIDVLIFPVIFLLIFTYLFGGAISGGTGAYLQYLLPGMLVYTVTSMTVYIGIGIKNDIDRGVFNRFRTLPFWQPAAIIGTMLIQLLTYTSALITTILLGMALGFRPEAGIIGVLSGLIFVVLYAFCLSWLFAFIGVIAKKVESITSMTYIVLYPLLFTSNVFVDTSTMPDWLGPIIAWNPISLASTAARGLMHGSASFGDLASALAVMAVFALVFAPLTFRAYRRKGSQ</sequence>
<dbReference type="PANTHER" id="PTHR43229">
    <property type="entry name" value="NODULATION PROTEIN J"/>
    <property type="match status" value="1"/>
</dbReference>
<evidence type="ECO:0000256" key="3">
    <source>
        <dbReference type="ARBA" id="ARBA00022989"/>
    </source>
</evidence>
<feature type="transmembrane region" description="Helical" evidence="5">
    <location>
        <begin position="120"/>
        <end position="149"/>
    </location>
</feature>
<dbReference type="EMBL" id="QXQA01000010">
    <property type="protein sequence ID" value="RIX51428.1"/>
    <property type="molecule type" value="Genomic_DNA"/>
</dbReference>
<dbReference type="PANTHER" id="PTHR43229:SF2">
    <property type="entry name" value="NODULATION PROTEIN J"/>
    <property type="match status" value="1"/>
</dbReference>